<dbReference type="Pfam" id="PF04828">
    <property type="entry name" value="GFA"/>
    <property type="match status" value="1"/>
</dbReference>
<keyword evidence="7" id="KW-1185">Reference proteome</keyword>
<gene>
    <name evidence="6" type="ORF">C0Z20_00130</name>
</gene>
<dbReference type="GO" id="GO:0046872">
    <property type="term" value="F:metal ion binding"/>
    <property type="evidence" value="ECO:0007669"/>
    <property type="project" value="UniProtKB-KW"/>
</dbReference>
<proteinExistence type="inferred from homology"/>
<organism evidence="6 7">
    <name type="scientific">Trinickia symbiotica</name>
    <dbReference type="NCBI Taxonomy" id="863227"/>
    <lineage>
        <taxon>Bacteria</taxon>
        <taxon>Pseudomonadati</taxon>
        <taxon>Pseudomonadota</taxon>
        <taxon>Betaproteobacteria</taxon>
        <taxon>Burkholderiales</taxon>
        <taxon>Burkholderiaceae</taxon>
        <taxon>Trinickia</taxon>
    </lineage>
</organism>
<dbReference type="PANTHER" id="PTHR33337:SF40">
    <property type="entry name" value="CENP-V_GFA DOMAIN-CONTAINING PROTEIN-RELATED"/>
    <property type="match status" value="1"/>
</dbReference>
<dbReference type="Gene3D" id="3.90.1590.10">
    <property type="entry name" value="glutathione-dependent formaldehyde- activating enzyme (gfa)"/>
    <property type="match status" value="1"/>
</dbReference>
<evidence type="ECO:0000259" key="5">
    <source>
        <dbReference type="PROSITE" id="PS51891"/>
    </source>
</evidence>
<comment type="similarity">
    <text evidence="1">Belongs to the Gfa family.</text>
</comment>
<dbReference type="InterPro" id="IPR011057">
    <property type="entry name" value="Mss4-like_sf"/>
</dbReference>
<protein>
    <submittedName>
        <fullName evidence="6">Glycerol-3-phosphate dehydrogenase subunit GlpB</fullName>
    </submittedName>
</protein>
<accession>A0A2N7X9B9</accession>
<dbReference type="RefSeq" id="WP_051090042.1">
    <property type="nucleotide sequence ID" value="NZ_KB890175.1"/>
</dbReference>
<dbReference type="STRING" id="863227.GCA_000373005_02451"/>
<dbReference type="InterPro" id="IPR006913">
    <property type="entry name" value="CENP-V/GFA"/>
</dbReference>
<dbReference type="AlphaFoldDB" id="A0A2N7X9B9"/>
<dbReference type="Proteomes" id="UP000235777">
    <property type="component" value="Unassembled WGS sequence"/>
</dbReference>
<evidence type="ECO:0000256" key="4">
    <source>
        <dbReference type="ARBA" id="ARBA00023239"/>
    </source>
</evidence>
<dbReference type="PANTHER" id="PTHR33337">
    <property type="entry name" value="GFA DOMAIN-CONTAINING PROTEIN"/>
    <property type="match status" value="1"/>
</dbReference>
<evidence type="ECO:0000313" key="6">
    <source>
        <dbReference type="EMBL" id="PMS38343.1"/>
    </source>
</evidence>
<dbReference type="EMBL" id="PNYC01000001">
    <property type="protein sequence ID" value="PMS38343.1"/>
    <property type="molecule type" value="Genomic_DNA"/>
</dbReference>
<name>A0A2N7X9B9_9BURK</name>
<evidence type="ECO:0000256" key="1">
    <source>
        <dbReference type="ARBA" id="ARBA00005495"/>
    </source>
</evidence>
<evidence type="ECO:0000256" key="3">
    <source>
        <dbReference type="ARBA" id="ARBA00022833"/>
    </source>
</evidence>
<dbReference type="GO" id="GO:0016846">
    <property type="term" value="F:carbon-sulfur lyase activity"/>
    <property type="evidence" value="ECO:0007669"/>
    <property type="project" value="InterPro"/>
</dbReference>
<evidence type="ECO:0000256" key="2">
    <source>
        <dbReference type="ARBA" id="ARBA00022723"/>
    </source>
</evidence>
<comment type="caution">
    <text evidence="6">The sequence shown here is derived from an EMBL/GenBank/DDBJ whole genome shotgun (WGS) entry which is preliminary data.</text>
</comment>
<dbReference type="PROSITE" id="PS51891">
    <property type="entry name" value="CENP_V_GFA"/>
    <property type="match status" value="1"/>
</dbReference>
<reference evidence="6 7" key="1">
    <citation type="submission" date="2018-01" db="EMBL/GenBank/DDBJ databases">
        <title>Whole genome analyses suggest that Burkholderia sensu lato contains two further novel genera in the rhizoxinica-symbiotica group Mycetohabitans gen. nov., and Trinickia gen. nov.: implications for the evolution of diazotrophy and nodulation in the Burkholderiaceae.</title>
        <authorList>
            <person name="Estrada-de los Santos P."/>
            <person name="Palmer M."/>
            <person name="Chavez-Ramirez B."/>
            <person name="Beukes C."/>
            <person name="Steenkamp E.T."/>
            <person name="Hirsch A.M."/>
            <person name="Manyaka P."/>
            <person name="Maluk M."/>
            <person name="Lafos M."/>
            <person name="Crook M."/>
            <person name="Gross E."/>
            <person name="Simon M.F."/>
            <person name="Bueno dos Reis Junior F."/>
            <person name="Poole P.S."/>
            <person name="Venter S.N."/>
            <person name="James E.K."/>
        </authorList>
    </citation>
    <scope>NUCLEOTIDE SEQUENCE [LARGE SCALE GENOMIC DNA]</scope>
    <source>
        <strain evidence="6 7">JPY 581</strain>
    </source>
</reference>
<keyword evidence="4" id="KW-0456">Lyase</keyword>
<feature type="domain" description="CENP-V/GFA" evidence="5">
    <location>
        <begin position="11"/>
        <end position="125"/>
    </location>
</feature>
<evidence type="ECO:0000313" key="7">
    <source>
        <dbReference type="Proteomes" id="UP000235777"/>
    </source>
</evidence>
<keyword evidence="3" id="KW-0862">Zinc</keyword>
<dbReference type="OrthoDB" id="327703at2"/>
<keyword evidence="2" id="KW-0479">Metal-binding</keyword>
<sequence>MPEATERPIRATGGCLCGSVRYTVRGELRDVIACHCPLCRRLHSHFAAYTECDSADIEIVGTGKLRWYRSSPVARRGFCSRCGAQLFSESSDKRRIAIAAGTIDEPTGLRLTRHVCVAKKGDYYEIADGLPQIAGRQSCE</sequence>
<dbReference type="SUPFAM" id="SSF51316">
    <property type="entry name" value="Mss4-like"/>
    <property type="match status" value="1"/>
</dbReference>